<name>A0A515ERK9_9BURK</name>
<sequence>MEAARLWALGKLTLDTQVAKEDDELNQVLAGFGIKAVGPAVAAQHEVFYLWPELEDTFYFFLECHTQWRVGLRGYSGLDYAGVEAFMRLRPVAHRKRQQLFADLRSMEQAALSAWHDQRSRQGR</sequence>
<gene>
    <name evidence="1" type="ORF">EXZ61_14620</name>
</gene>
<dbReference type="EMBL" id="CP036282">
    <property type="protein sequence ID" value="QDL55301.1"/>
    <property type="molecule type" value="Genomic_DNA"/>
</dbReference>
<reference evidence="2" key="1">
    <citation type="submission" date="2019-02" db="EMBL/GenBank/DDBJ databases">
        <title>Complete genome sequence of Rhodoferax sp. Gr-4.</title>
        <authorList>
            <person name="Jin L."/>
        </authorList>
    </citation>
    <scope>NUCLEOTIDE SEQUENCE [LARGE SCALE GENOMIC DNA]</scope>
    <source>
        <strain evidence="2">Gr-4</strain>
    </source>
</reference>
<proteinExistence type="predicted"/>
<protein>
    <submittedName>
        <fullName evidence="1">Uncharacterized protein</fullName>
    </submittedName>
</protein>
<reference evidence="2" key="2">
    <citation type="journal article" date="2020" name="Int. J. Syst. Evol. Microbiol.">
        <title>Genomic insights into a novel species Rhodoferax aquaticus sp. nov., isolated from freshwater.</title>
        <authorList>
            <person name="Li T."/>
            <person name="Zhuo Y."/>
            <person name="Jin C.Z."/>
            <person name="Wu X."/>
            <person name="Ko S.R."/>
            <person name="Jin F.J."/>
            <person name="Ahn C.Y."/>
            <person name="Oh H.M."/>
            <person name="Lee H.G."/>
            <person name="Jin L."/>
        </authorList>
    </citation>
    <scope>NUCLEOTIDE SEQUENCE [LARGE SCALE GENOMIC DNA]</scope>
    <source>
        <strain evidence="2">Gr-4</strain>
    </source>
</reference>
<evidence type="ECO:0000313" key="2">
    <source>
        <dbReference type="Proteomes" id="UP000317365"/>
    </source>
</evidence>
<dbReference type="KEGG" id="rhg:EXZ61_14620"/>
<accession>A0A515ERK9</accession>
<evidence type="ECO:0000313" key="1">
    <source>
        <dbReference type="EMBL" id="QDL55301.1"/>
    </source>
</evidence>
<dbReference type="RefSeq" id="WP_142812459.1">
    <property type="nucleotide sequence ID" value="NZ_CP036282.1"/>
</dbReference>
<dbReference type="AlphaFoldDB" id="A0A515ERK9"/>
<dbReference type="Pfam" id="PF08809">
    <property type="entry name" value="DUF1799"/>
    <property type="match status" value="1"/>
</dbReference>
<dbReference type="Proteomes" id="UP000317365">
    <property type="component" value="Chromosome"/>
</dbReference>
<keyword evidence="2" id="KW-1185">Reference proteome</keyword>
<dbReference type="InterPro" id="IPR014915">
    <property type="entry name" value="Phage_TLS_TfmB"/>
</dbReference>
<organism evidence="1 2">
    <name type="scientific">Rhodoferax aquaticus</name>
    <dbReference type="NCBI Taxonomy" id="2527691"/>
    <lineage>
        <taxon>Bacteria</taxon>
        <taxon>Pseudomonadati</taxon>
        <taxon>Pseudomonadota</taxon>
        <taxon>Betaproteobacteria</taxon>
        <taxon>Burkholderiales</taxon>
        <taxon>Comamonadaceae</taxon>
        <taxon>Rhodoferax</taxon>
    </lineage>
</organism>